<dbReference type="InterPro" id="IPR002938">
    <property type="entry name" value="FAD-bd"/>
</dbReference>
<evidence type="ECO:0000256" key="3">
    <source>
        <dbReference type="ARBA" id="ARBA00022827"/>
    </source>
</evidence>
<name>A0A9P6M458_MORAP</name>
<evidence type="ECO:0000313" key="7">
    <source>
        <dbReference type="Proteomes" id="UP000738359"/>
    </source>
</evidence>
<organism evidence="6 7">
    <name type="scientific">Mortierella alpina</name>
    <name type="common">Oleaginous fungus</name>
    <name type="synonym">Mortierella renispora</name>
    <dbReference type="NCBI Taxonomy" id="64518"/>
    <lineage>
        <taxon>Eukaryota</taxon>
        <taxon>Fungi</taxon>
        <taxon>Fungi incertae sedis</taxon>
        <taxon>Mucoromycota</taxon>
        <taxon>Mortierellomycotina</taxon>
        <taxon>Mortierellomycetes</taxon>
        <taxon>Mortierellales</taxon>
        <taxon>Mortierellaceae</taxon>
        <taxon>Mortierella</taxon>
    </lineage>
</organism>
<keyword evidence="3" id="KW-0274">FAD</keyword>
<reference evidence="6" key="1">
    <citation type="journal article" date="2020" name="Fungal Divers.">
        <title>Resolving the Mortierellaceae phylogeny through synthesis of multi-gene phylogenetics and phylogenomics.</title>
        <authorList>
            <person name="Vandepol N."/>
            <person name="Liber J."/>
            <person name="Desiro A."/>
            <person name="Na H."/>
            <person name="Kennedy M."/>
            <person name="Barry K."/>
            <person name="Grigoriev I.V."/>
            <person name="Miller A.N."/>
            <person name="O'Donnell K."/>
            <person name="Stajich J.E."/>
            <person name="Bonito G."/>
        </authorList>
    </citation>
    <scope>NUCLEOTIDE SEQUENCE</scope>
    <source>
        <strain evidence="6">CK1249</strain>
    </source>
</reference>
<dbReference type="GO" id="GO:0004497">
    <property type="term" value="F:monooxygenase activity"/>
    <property type="evidence" value="ECO:0007669"/>
    <property type="project" value="InterPro"/>
</dbReference>
<dbReference type="PANTHER" id="PTHR47356:SF2">
    <property type="entry name" value="FAD-BINDING DOMAIN-CONTAINING PROTEIN-RELATED"/>
    <property type="match status" value="1"/>
</dbReference>
<proteinExistence type="inferred from homology"/>
<evidence type="ECO:0000256" key="2">
    <source>
        <dbReference type="ARBA" id="ARBA00022630"/>
    </source>
</evidence>
<comment type="similarity">
    <text evidence="1">Belongs to the paxM FAD-dependent monooxygenase family.</text>
</comment>
<keyword evidence="7" id="KW-1185">Reference proteome</keyword>
<dbReference type="Gene3D" id="3.50.50.60">
    <property type="entry name" value="FAD/NAD(P)-binding domain"/>
    <property type="match status" value="1"/>
</dbReference>
<dbReference type="GO" id="GO:0071949">
    <property type="term" value="F:FAD binding"/>
    <property type="evidence" value="ECO:0007669"/>
    <property type="project" value="InterPro"/>
</dbReference>
<keyword evidence="2" id="KW-0285">Flavoprotein</keyword>
<dbReference type="PANTHER" id="PTHR47356">
    <property type="entry name" value="FAD-DEPENDENT MONOOXYGENASE ASQG-RELATED"/>
    <property type="match status" value="1"/>
</dbReference>
<dbReference type="OrthoDB" id="655030at2759"/>
<dbReference type="SUPFAM" id="SSF51905">
    <property type="entry name" value="FAD/NAD(P)-binding domain"/>
    <property type="match status" value="1"/>
</dbReference>
<evidence type="ECO:0000256" key="1">
    <source>
        <dbReference type="ARBA" id="ARBA00007992"/>
    </source>
</evidence>
<gene>
    <name evidence="6" type="ORF">BGZ70_005924</name>
</gene>
<dbReference type="InterPro" id="IPR050562">
    <property type="entry name" value="FAD_mOase_fung"/>
</dbReference>
<dbReference type="Pfam" id="PF01494">
    <property type="entry name" value="FAD_binding_3"/>
    <property type="match status" value="2"/>
</dbReference>
<dbReference type="PRINTS" id="PR00420">
    <property type="entry name" value="RNGMNOXGNASE"/>
</dbReference>
<evidence type="ECO:0000313" key="6">
    <source>
        <dbReference type="EMBL" id="KAF9964795.1"/>
    </source>
</evidence>
<evidence type="ECO:0000259" key="5">
    <source>
        <dbReference type="Pfam" id="PF01494"/>
    </source>
</evidence>
<dbReference type="InterPro" id="IPR036188">
    <property type="entry name" value="FAD/NAD-bd_sf"/>
</dbReference>
<dbReference type="Proteomes" id="UP000738359">
    <property type="component" value="Unassembled WGS sequence"/>
</dbReference>
<dbReference type="AlphaFoldDB" id="A0A9P6M458"/>
<comment type="caution">
    <text evidence="6">The sequence shown here is derived from an EMBL/GenBank/DDBJ whole genome shotgun (WGS) entry which is preliminary data.</text>
</comment>
<feature type="domain" description="FAD-binding" evidence="5">
    <location>
        <begin position="291"/>
        <end position="347"/>
    </location>
</feature>
<keyword evidence="4" id="KW-0560">Oxidoreductase</keyword>
<feature type="domain" description="FAD-binding" evidence="5">
    <location>
        <begin position="6"/>
        <end position="172"/>
    </location>
</feature>
<dbReference type="EMBL" id="JAAAHY010000322">
    <property type="protein sequence ID" value="KAF9964795.1"/>
    <property type="molecule type" value="Genomic_DNA"/>
</dbReference>
<evidence type="ECO:0000256" key="4">
    <source>
        <dbReference type="ARBA" id="ARBA00023002"/>
    </source>
</evidence>
<accession>A0A9P6M458</accession>
<sequence length="453" mass="50917">MADKPRVMIVGAGLGGLTMAILLERAGIEYHVFERSKTVRALGSATGLGFNIMPLMEQLGLLEDLKKISKVIEHTTIFKENMEVMKEVKLKDNKALTGYDTLIMSRIDLHALLLSRVPKEKISMGKKVLSILQNENGVMMRTSDGMSHDADILIGADGTYSAVRQSLFQQLAKDGKLPRSDNEQLKVCHSSFLGTTRPMDPEKFPKLGDAFSHCDMIIGTGRSETWRYFTVPDNRVCWRIDVQLESTLFNDNDSFRNSEYGPESCEQIPAEWRDFKLPLGGTMGDLIDATPKESTSKVLLEEKVFTTWHHARTVLIGDACHKMLPNFGRGALNAMLDAVILADALFEMPSSSFKHIGAAFNEYYQERFPTMTSELASSQQMGKVMAGQSRFDTITRHILLNYVPKWFKEKNLEYAASYRPQATFLPMVENRGTLPVKAQKKSKKYARMMSASE</sequence>
<protein>
    <recommendedName>
        <fullName evidence="5">FAD-binding domain-containing protein</fullName>
    </recommendedName>
</protein>